<dbReference type="AlphaFoldDB" id="A0A1M7L0J9"/>
<reference evidence="1 2" key="1">
    <citation type="submission" date="2018-06" db="EMBL/GenBank/DDBJ databases">
        <authorList>
            <consortium name="Pathogen Informatics"/>
            <person name="Doyle S."/>
        </authorList>
    </citation>
    <scope>NUCLEOTIDE SEQUENCE [LARGE SCALE GENOMIC DNA]</scope>
    <source>
        <strain evidence="1 2">NCTC13533</strain>
    </source>
</reference>
<accession>A0A376DT83</accession>
<dbReference type="EMBL" id="UFVQ01000003">
    <property type="protein sequence ID" value="STC95053.1"/>
    <property type="molecule type" value="Genomic_DNA"/>
</dbReference>
<accession>A0A1M7L0J9</accession>
<organism evidence="1 2">
    <name type="scientific">Chryseobacterium carnipullorum</name>
    <dbReference type="NCBI Taxonomy" id="1124835"/>
    <lineage>
        <taxon>Bacteria</taxon>
        <taxon>Pseudomonadati</taxon>
        <taxon>Bacteroidota</taxon>
        <taxon>Flavobacteriia</taxon>
        <taxon>Flavobacteriales</taxon>
        <taxon>Weeksellaceae</taxon>
        <taxon>Chryseobacterium group</taxon>
        <taxon>Chryseobacterium</taxon>
    </lineage>
</organism>
<evidence type="ECO:0000313" key="2">
    <source>
        <dbReference type="Proteomes" id="UP000255224"/>
    </source>
</evidence>
<gene>
    <name evidence="1" type="ORF">NCTC13533_01770</name>
</gene>
<dbReference type="RefSeq" id="WP_164466194.1">
    <property type="nucleotide sequence ID" value="NZ_CP033920.1"/>
</dbReference>
<evidence type="ECO:0000313" key="1">
    <source>
        <dbReference type="EMBL" id="STC95053.1"/>
    </source>
</evidence>
<protein>
    <submittedName>
        <fullName evidence="1">Uncharacterized protein</fullName>
    </submittedName>
</protein>
<sequence>MKNLKKLTPSDLKIISGGWVPPQGGRCPDGTCQYTENGPCRIYNADKCY</sequence>
<proteinExistence type="predicted"/>
<name>A0A1M7L0J9_CHRCU</name>
<dbReference type="Proteomes" id="UP000255224">
    <property type="component" value="Unassembled WGS sequence"/>
</dbReference>